<sequence>MKAANHLTYLLLSLLLIPDVFMRRLFEGKAGVVVVVKAARVVRLDQDLSDDETSRVDGPSLDEIDQQHLMSSKVGKVVPKRRVRRCPPPPRANAYTHFTPSPDSPPASGHSSSPPQPPPPASNPPPPPPPPPSGVTPPYYHHPISVIKFFR</sequence>
<name>A0AAV1C9G6_OLDCO</name>
<keyword evidence="2" id="KW-0732">Signal</keyword>
<feature type="region of interest" description="Disordered" evidence="1">
    <location>
        <begin position="47"/>
        <end position="141"/>
    </location>
</feature>
<reference evidence="3" key="1">
    <citation type="submission" date="2023-03" db="EMBL/GenBank/DDBJ databases">
        <authorList>
            <person name="Julca I."/>
        </authorList>
    </citation>
    <scope>NUCLEOTIDE SEQUENCE</scope>
</reference>
<feature type="chain" id="PRO_5043807637" evidence="2">
    <location>
        <begin position="23"/>
        <end position="151"/>
    </location>
</feature>
<evidence type="ECO:0000313" key="4">
    <source>
        <dbReference type="Proteomes" id="UP001161247"/>
    </source>
</evidence>
<feature type="signal peptide" evidence="2">
    <location>
        <begin position="1"/>
        <end position="22"/>
    </location>
</feature>
<organism evidence="3 4">
    <name type="scientific">Oldenlandia corymbosa var. corymbosa</name>
    <dbReference type="NCBI Taxonomy" id="529605"/>
    <lineage>
        <taxon>Eukaryota</taxon>
        <taxon>Viridiplantae</taxon>
        <taxon>Streptophyta</taxon>
        <taxon>Embryophyta</taxon>
        <taxon>Tracheophyta</taxon>
        <taxon>Spermatophyta</taxon>
        <taxon>Magnoliopsida</taxon>
        <taxon>eudicotyledons</taxon>
        <taxon>Gunneridae</taxon>
        <taxon>Pentapetalae</taxon>
        <taxon>asterids</taxon>
        <taxon>lamiids</taxon>
        <taxon>Gentianales</taxon>
        <taxon>Rubiaceae</taxon>
        <taxon>Rubioideae</taxon>
        <taxon>Spermacoceae</taxon>
        <taxon>Hedyotis-Oldenlandia complex</taxon>
        <taxon>Oldenlandia</taxon>
    </lineage>
</organism>
<dbReference type="Proteomes" id="UP001161247">
    <property type="component" value="Chromosome 1"/>
</dbReference>
<dbReference type="EMBL" id="OX459118">
    <property type="protein sequence ID" value="CAI9091467.1"/>
    <property type="molecule type" value="Genomic_DNA"/>
</dbReference>
<dbReference type="AlphaFoldDB" id="A0AAV1C9G6"/>
<accession>A0AAV1C9G6</accession>
<gene>
    <name evidence="3" type="ORF">OLC1_LOCUS3387</name>
</gene>
<keyword evidence="4" id="KW-1185">Reference proteome</keyword>
<feature type="compositionally biased region" description="Pro residues" evidence="1">
    <location>
        <begin position="114"/>
        <end position="135"/>
    </location>
</feature>
<evidence type="ECO:0000313" key="3">
    <source>
        <dbReference type="EMBL" id="CAI9091467.1"/>
    </source>
</evidence>
<evidence type="ECO:0000256" key="2">
    <source>
        <dbReference type="SAM" id="SignalP"/>
    </source>
</evidence>
<protein>
    <submittedName>
        <fullName evidence="3">OLC1v1026506C1</fullName>
    </submittedName>
</protein>
<evidence type="ECO:0000256" key="1">
    <source>
        <dbReference type="SAM" id="MobiDB-lite"/>
    </source>
</evidence>
<proteinExistence type="predicted"/>